<dbReference type="Proteomes" id="UP000652760">
    <property type="component" value="Unassembled WGS sequence"/>
</dbReference>
<sequence>MYFALPVPGQAGAVPEARTRRRFSENILFDVAERYPDPSRQAQTDPRRMVFDLTGNDIDRPPGYQPVVFADGPSEIHVALPQPRESIEDELPDDLLEFVA</sequence>
<name>A0ABS1F2X4_9PROT</name>
<dbReference type="EMBL" id="JAENHM010000030">
    <property type="protein sequence ID" value="MBK1837771.1"/>
    <property type="molecule type" value="Genomic_DNA"/>
</dbReference>
<evidence type="ECO:0000313" key="1">
    <source>
        <dbReference type="EMBL" id="MBK1837771.1"/>
    </source>
</evidence>
<organism evidence="1 2">
    <name type="scientific">Azospirillum endophyticum</name>
    <dbReference type="NCBI Taxonomy" id="2800326"/>
    <lineage>
        <taxon>Bacteria</taxon>
        <taxon>Pseudomonadati</taxon>
        <taxon>Pseudomonadota</taxon>
        <taxon>Alphaproteobacteria</taxon>
        <taxon>Rhodospirillales</taxon>
        <taxon>Azospirillaceae</taxon>
        <taxon>Azospirillum</taxon>
    </lineage>
</organism>
<protein>
    <submittedName>
        <fullName evidence="1">Uncharacterized protein</fullName>
    </submittedName>
</protein>
<evidence type="ECO:0000313" key="2">
    <source>
        <dbReference type="Proteomes" id="UP000652760"/>
    </source>
</evidence>
<gene>
    <name evidence="1" type="ORF">JHL17_10125</name>
</gene>
<reference evidence="2" key="1">
    <citation type="submission" date="2021-01" db="EMBL/GenBank/DDBJ databases">
        <title>Genome public.</title>
        <authorList>
            <person name="Liu C."/>
            <person name="Sun Q."/>
        </authorList>
    </citation>
    <scope>NUCLEOTIDE SEQUENCE [LARGE SCALE GENOMIC DNA]</scope>
    <source>
        <strain evidence="2">YIM B02556</strain>
    </source>
</reference>
<accession>A0ABS1F2X4</accession>
<dbReference type="RefSeq" id="WP_200192643.1">
    <property type="nucleotide sequence ID" value="NZ_JAENHM010000030.1"/>
</dbReference>
<keyword evidence="2" id="KW-1185">Reference proteome</keyword>
<proteinExistence type="predicted"/>
<comment type="caution">
    <text evidence="1">The sequence shown here is derived from an EMBL/GenBank/DDBJ whole genome shotgun (WGS) entry which is preliminary data.</text>
</comment>